<dbReference type="Gene3D" id="1.10.3680.10">
    <property type="entry name" value="TerB-like"/>
    <property type="match status" value="1"/>
</dbReference>
<dbReference type="InterPro" id="IPR036869">
    <property type="entry name" value="J_dom_sf"/>
</dbReference>
<dbReference type="SUPFAM" id="SSF158682">
    <property type="entry name" value="TerB-like"/>
    <property type="match status" value="1"/>
</dbReference>
<accession>W7YF32</accession>
<dbReference type="InterPro" id="IPR001623">
    <property type="entry name" value="DnaJ_domain"/>
</dbReference>
<dbReference type="PROSITE" id="PS50076">
    <property type="entry name" value="DNAJ_2"/>
    <property type="match status" value="1"/>
</dbReference>
<keyword evidence="1" id="KW-0812">Transmembrane</keyword>
<dbReference type="Proteomes" id="UP000019402">
    <property type="component" value="Unassembled WGS sequence"/>
</dbReference>
<gene>
    <name evidence="3" type="ORF">JCM21142_41711</name>
</gene>
<keyword evidence="1" id="KW-1133">Transmembrane helix</keyword>
<evidence type="ECO:0000313" key="4">
    <source>
        <dbReference type="Proteomes" id="UP000019402"/>
    </source>
</evidence>
<organism evidence="3 4">
    <name type="scientific">Saccharicrinis fermentans DSM 9555 = JCM 21142</name>
    <dbReference type="NCBI Taxonomy" id="869213"/>
    <lineage>
        <taxon>Bacteria</taxon>
        <taxon>Pseudomonadati</taxon>
        <taxon>Bacteroidota</taxon>
        <taxon>Bacteroidia</taxon>
        <taxon>Marinilabiliales</taxon>
        <taxon>Marinilabiliaceae</taxon>
        <taxon>Saccharicrinis</taxon>
    </lineage>
</organism>
<reference evidence="3 4" key="1">
    <citation type="journal article" date="2014" name="Genome Announc.">
        <title>Draft Genome Sequence of Cytophaga fermentans JCM 21142T, a Facultative Anaerobe Isolated from Marine Mud.</title>
        <authorList>
            <person name="Starns D."/>
            <person name="Oshima K."/>
            <person name="Suda W."/>
            <person name="Iino T."/>
            <person name="Yuki M."/>
            <person name="Inoue J."/>
            <person name="Kitamura K."/>
            <person name="Iida T."/>
            <person name="Darby A."/>
            <person name="Hattori M."/>
            <person name="Ohkuma M."/>
        </authorList>
    </citation>
    <scope>NUCLEOTIDE SEQUENCE [LARGE SCALE GENOMIC DNA]</scope>
    <source>
        <strain evidence="3 4">JCM 21142</strain>
    </source>
</reference>
<dbReference type="OrthoDB" id="9779622at2"/>
<keyword evidence="4" id="KW-1185">Reference proteome</keyword>
<feature type="domain" description="J" evidence="2">
    <location>
        <begin position="181"/>
        <end position="243"/>
    </location>
</feature>
<evidence type="ECO:0000256" key="1">
    <source>
        <dbReference type="SAM" id="Phobius"/>
    </source>
</evidence>
<dbReference type="RefSeq" id="WP_044212679.1">
    <property type="nucleotide sequence ID" value="NZ_BAMD01000017.1"/>
</dbReference>
<comment type="caution">
    <text evidence="3">The sequence shown here is derived from an EMBL/GenBank/DDBJ whole genome shotgun (WGS) entry which is preliminary data.</text>
</comment>
<dbReference type="InterPro" id="IPR029024">
    <property type="entry name" value="TerB-like"/>
</dbReference>
<evidence type="ECO:0000313" key="3">
    <source>
        <dbReference type="EMBL" id="GAF03056.1"/>
    </source>
</evidence>
<sequence>MNIFKISGSSLLGAGLGWWFAGPVGAVLGFVLGSFAEGVSGELATENRTEGNPRDGFVASLLVLIAAVMKADGKIVKSELDFVKAYLRQAFNEEKASEALLMLREILERDIPLQQVCRQISANVDYNSKVQLVHMLFGVANADGAIPASEQDVIRLIASGLGLSTRDFESVMNMYVKSTESAYKILEVDPAASNDEIKKAYRKMAVKFHPDKVAHLGEEFQASANEKFQKVNEAFETIKKQRGFN</sequence>
<dbReference type="Pfam" id="PF00226">
    <property type="entry name" value="DnaJ"/>
    <property type="match status" value="1"/>
</dbReference>
<dbReference type="Gene3D" id="1.10.287.110">
    <property type="entry name" value="DnaJ domain"/>
    <property type="match status" value="1"/>
</dbReference>
<name>W7YF32_9BACT</name>
<keyword evidence="1" id="KW-0472">Membrane</keyword>
<proteinExistence type="predicted"/>
<dbReference type="PRINTS" id="PR00625">
    <property type="entry name" value="JDOMAIN"/>
</dbReference>
<evidence type="ECO:0000259" key="2">
    <source>
        <dbReference type="PROSITE" id="PS50076"/>
    </source>
</evidence>
<dbReference type="InterPro" id="IPR007791">
    <property type="entry name" value="DjlA_N"/>
</dbReference>
<dbReference type="InterPro" id="IPR050817">
    <property type="entry name" value="DjlA_DnaK_co-chaperone"/>
</dbReference>
<dbReference type="AlphaFoldDB" id="W7YF32"/>
<dbReference type="SUPFAM" id="SSF46565">
    <property type="entry name" value="Chaperone J-domain"/>
    <property type="match status" value="1"/>
</dbReference>
<dbReference type="STRING" id="869213.GCA_000517085_00082"/>
<dbReference type="EMBL" id="BAMD01000017">
    <property type="protein sequence ID" value="GAF03056.1"/>
    <property type="molecule type" value="Genomic_DNA"/>
</dbReference>
<dbReference type="Pfam" id="PF05099">
    <property type="entry name" value="TerB"/>
    <property type="match status" value="1"/>
</dbReference>
<feature type="transmembrane region" description="Helical" evidence="1">
    <location>
        <begin position="12"/>
        <end position="36"/>
    </location>
</feature>
<dbReference type="CDD" id="cd06257">
    <property type="entry name" value="DnaJ"/>
    <property type="match status" value="1"/>
</dbReference>
<protein>
    <submittedName>
        <fullName evidence="3">DnaJ-like protein DjlA</fullName>
    </submittedName>
</protein>
<dbReference type="eggNOG" id="COG1076">
    <property type="taxonomic scope" value="Bacteria"/>
</dbReference>
<dbReference type="SMART" id="SM00271">
    <property type="entry name" value="DnaJ"/>
    <property type="match status" value="1"/>
</dbReference>
<dbReference type="PANTHER" id="PTHR24074">
    <property type="entry name" value="CO-CHAPERONE PROTEIN DJLA"/>
    <property type="match status" value="1"/>
</dbReference>